<gene>
    <name evidence="3" type="ORF">C8A04DRAFT_33024</name>
</gene>
<protein>
    <recommendedName>
        <fullName evidence="2">Nephrocystin 3-like N-terminal domain-containing protein</fullName>
    </recommendedName>
</protein>
<dbReference type="EMBL" id="MU853660">
    <property type="protein sequence ID" value="KAK4139518.1"/>
    <property type="molecule type" value="Genomic_DNA"/>
</dbReference>
<dbReference type="Gene3D" id="3.40.50.300">
    <property type="entry name" value="P-loop containing nucleotide triphosphate hydrolases"/>
    <property type="match status" value="1"/>
</dbReference>
<reference evidence="3" key="2">
    <citation type="submission" date="2023-05" db="EMBL/GenBank/DDBJ databases">
        <authorList>
            <consortium name="Lawrence Berkeley National Laboratory"/>
            <person name="Steindorff A."/>
            <person name="Hensen N."/>
            <person name="Bonometti L."/>
            <person name="Westerberg I."/>
            <person name="Brannstrom I.O."/>
            <person name="Guillou S."/>
            <person name="Cros-Aarteil S."/>
            <person name="Calhoun S."/>
            <person name="Haridas S."/>
            <person name="Kuo A."/>
            <person name="Mondo S."/>
            <person name="Pangilinan J."/>
            <person name="Riley R."/>
            <person name="Labutti K."/>
            <person name="Andreopoulos B."/>
            <person name="Lipzen A."/>
            <person name="Chen C."/>
            <person name="Yanf M."/>
            <person name="Daum C."/>
            <person name="Ng V."/>
            <person name="Clum A."/>
            <person name="Ohm R."/>
            <person name="Martin F."/>
            <person name="Silar P."/>
            <person name="Natvig D."/>
            <person name="Lalanne C."/>
            <person name="Gautier V."/>
            <person name="Ament-Velasquez S.L."/>
            <person name="Kruys A."/>
            <person name="Hutchinson M.I."/>
            <person name="Powell A.J."/>
            <person name="Barry K."/>
            <person name="Miller A.N."/>
            <person name="Grigoriev I.V."/>
            <person name="Debuchy R."/>
            <person name="Gladieux P."/>
            <person name="Thoren M.H."/>
            <person name="Johannesson H."/>
        </authorList>
    </citation>
    <scope>NUCLEOTIDE SEQUENCE</scope>
    <source>
        <strain evidence="3">CBS 141.50</strain>
    </source>
</reference>
<dbReference type="InterPro" id="IPR027417">
    <property type="entry name" value="P-loop_NTPase"/>
</dbReference>
<dbReference type="Proteomes" id="UP001302676">
    <property type="component" value="Unassembled WGS sequence"/>
</dbReference>
<dbReference type="InterPro" id="IPR056884">
    <property type="entry name" value="NPHP3-like_N"/>
</dbReference>
<dbReference type="PANTHER" id="PTHR10039:SF16">
    <property type="entry name" value="GPI INOSITOL-DEACYLASE"/>
    <property type="match status" value="1"/>
</dbReference>
<comment type="caution">
    <text evidence="3">The sequence shown here is derived from an EMBL/GenBank/DDBJ whole genome shotgun (WGS) entry which is preliminary data.</text>
</comment>
<dbReference type="Pfam" id="PF24883">
    <property type="entry name" value="NPHP3_N"/>
    <property type="match status" value="1"/>
</dbReference>
<dbReference type="PANTHER" id="PTHR10039">
    <property type="entry name" value="AMELOGENIN"/>
    <property type="match status" value="1"/>
</dbReference>
<feature type="non-terminal residue" evidence="3">
    <location>
        <position position="1"/>
    </location>
</feature>
<sequence length="293" mass="33862">SQELGALAYFYFSFAFTSDVRLEQFKYTLLTQIIGSLSTTPAGEEGGFAIPRAFRHLYDKYAPSKHPLPEHTDAVFREVLRQSGSTYIVVDVLDECPSREDRRQIVHFLADLSHDPSHNLHIIITSRIEDDIERAMAGREILTVPFPADRVNVDIRNHLLHAMDTVGYEGWDENLRQTVISYLTEHADGVFRWADLQLKELERKGRPKDVEKLLRKLPRALEETYERMLKRIEDVHGMAALSILRWLAFSKRPLLLAEVNEIAAFEYPMRDGDDGHDDHRQVVEVTFSVENRF</sequence>
<feature type="domain" description="Nephrocystin 3-like N-terminal" evidence="2">
    <location>
        <begin position="6"/>
        <end position="127"/>
    </location>
</feature>
<organism evidence="3 4">
    <name type="scientific">Dichotomopilus funicola</name>
    <dbReference type="NCBI Taxonomy" id="1934379"/>
    <lineage>
        <taxon>Eukaryota</taxon>
        <taxon>Fungi</taxon>
        <taxon>Dikarya</taxon>
        <taxon>Ascomycota</taxon>
        <taxon>Pezizomycotina</taxon>
        <taxon>Sordariomycetes</taxon>
        <taxon>Sordariomycetidae</taxon>
        <taxon>Sordariales</taxon>
        <taxon>Chaetomiaceae</taxon>
        <taxon>Dichotomopilus</taxon>
    </lineage>
</organism>
<keyword evidence="1" id="KW-0677">Repeat</keyword>
<evidence type="ECO:0000313" key="4">
    <source>
        <dbReference type="Proteomes" id="UP001302676"/>
    </source>
</evidence>
<evidence type="ECO:0000259" key="2">
    <source>
        <dbReference type="Pfam" id="PF24883"/>
    </source>
</evidence>
<evidence type="ECO:0000313" key="3">
    <source>
        <dbReference type="EMBL" id="KAK4139518.1"/>
    </source>
</evidence>
<dbReference type="RefSeq" id="XP_062632889.1">
    <property type="nucleotide sequence ID" value="XM_062782299.1"/>
</dbReference>
<dbReference type="SUPFAM" id="SSF52540">
    <property type="entry name" value="P-loop containing nucleoside triphosphate hydrolases"/>
    <property type="match status" value="1"/>
</dbReference>
<evidence type="ECO:0000256" key="1">
    <source>
        <dbReference type="ARBA" id="ARBA00022737"/>
    </source>
</evidence>
<reference evidence="3" key="1">
    <citation type="journal article" date="2023" name="Mol. Phylogenet. Evol.">
        <title>Genome-scale phylogeny and comparative genomics of the fungal order Sordariales.</title>
        <authorList>
            <person name="Hensen N."/>
            <person name="Bonometti L."/>
            <person name="Westerberg I."/>
            <person name="Brannstrom I.O."/>
            <person name="Guillou S."/>
            <person name="Cros-Aarteil S."/>
            <person name="Calhoun S."/>
            <person name="Haridas S."/>
            <person name="Kuo A."/>
            <person name="Mondo S."/>
            <person name="Pangilinan J."/>
            <person name="Riley R."/>
            <person name="LaButti K."/>
            <person name="Andreopoulos B."/>
            <person name="Lipzen A."/>
            <person name="Chen C."/>
            <person name="Yan M."/>
            <person name="Daum C."/>
            <person name="Ng V."/>
            <person name="Clum A."/>
            <person name="Steindorff A."/>
            <person name="Ohm R.A."/>
            <person name="Martin F."/>
            <person name="Silar P."/>
            <person name="Natvig D.O."/>
            <person name="Lalanne C."/>
            <person name="Gautier V."/>
            <person name="Ament-Velasquez S.L."/>
            <person name="Kruys A."/>
            <person name="Hutchinson M.I."/>
            <person name="Powell A.J."/>
            <person name="Barry K."/>
            <person name="Miller A.N."/>
            <person name="Grigoriev I.V."/>
            <person name="Debuchy R."/>
            <person name="Gladieux P."/>
            <person name="Hiltunen Thoren M."/>
            <person name="Johannesson H."/>
        </authorList>
    </citation>
    <scope>NUCLEOTIDE SEQUENCE</scope>
    <source>
        <strain evidence="3">CBS 141.50</strain>
    </source>
</reference>
<accession>A0AAN6UUM7</accession>
<name>A0AAN6UUM7_9PEZI</name>
<dbReference type="AlphaFoldDB" id="A0AAN6UUM7"/>
<proteinExistence type="predicted"/>
<keyword evidence="4" id="KW-1185">Reference proteome</keyword>
<dbReference type="GeneID" id="87818912"/>